<feature type="transmembrane region" description="Helical" evidence="1">
    <location>
        <begin position="59"/>
        <end position="78"/>
    </location>
</feature>
<reference evidence="2 3" key="1">
    <citation type="submission" date="2019-03" db="EMBL/GenBank/DDBJ databases">
        <title>Genomic Encyclopedia of Type Strains, Phase IV (KMG-IV): sequencing the most valuable type-strain genomes for metagenomic binning, comparative biology and taxonomic classification.</title>
        <authorList>
            <person name="Goeker M."/>
        </authorList>
    </citation>
    <scope>NUCLEOTIDE SEQUENCE [LARGE SCALE GENOMIC DNA]</scope>
    <source>
        <strain evidence="2 3">DSM 45707</strain>
    </source>
</reference>
<organism evidence="2 3">
    <name type="scientific">Hazenella coriacea</name>
    <dbReference type="NCBI Taxonomy" id="1179467"/>
    <lineage>
        <taxon>Bacteria</taxon>
        <taxon>Bacillati</taxon>
        <taxon>Bacillota</taxon>
        <taxon>Bacilli</taxon>
        <taxon>Bacillales</taxon>
        <taxon>Thermoactinomycetaceae</taxon>
        <taxon>Hazenella</taxon>
    </lineage>
</organism>
<feature type="transmembrane region" description="Helical" evidence="1">
    <location>
        <begin position="105"/>
        <end position="129"/>
    </location>
</feature>
<feature type="transmembrane region" description="Helical" evidence="1">
    <location>
        <begin position="149"/>
        <end position="168"/>
    </location>
</feature>
<dbReference type="AlphaFoldDB" id="A0A4R3L2V6"/>
<feature type="transmembrane region" description="Helical" evidence="1">
    <location>
        <begin position="20"/>
        <end position="39"/>
    </location>
</feature>
<keyword evidence="1" id="KW-1133">Transmembrane helix</keyword>
<keyword evidence="3" id="KW-1185">Reference proteome</keyword>
<dbReference type="CDD" id="cd21809">
    <property type="entry name" value="ABC-2_lan_permease-like"/>
    <property type="match status" value="1"/>
</dbReference>
<dbReference type="RefSeq" id="WP_131925964.1">
    <property type="nucleotide sequence ID" value="NZ_SMAG01000008.1"/>
</dbReference>
<comment type="caution">
    <text evidence="2">The sequence shown here is derived from an EMBL/GenBank/DDBJ whole genome shotgun (WGS) entry which is preliminary data.</text>
</comment>
<feature type="transmembrane region" description="Helical" evidence="1">
    <location>
        <begin position="218"/>
        <end position="238"/>
    </location>
</feature>
<dbReference type="Pfam" id="PF12730">
    <property type="entry name" value="ABC2_membrane_4"/>
    <property type="match status" value="1"/>
</dbReference>
<proteinExistence type="predicted"/>
<evidence type="ECO:0000313" key="3">
    <source>
        <dbReference type="Proteomes" id="UP000294937"/>
    </source>
</evidence>
<feature type="transmembrane region" description="Helical" evidence="1">
    <location>
        <begin position="175"/>
        <end position="198"/>
    </location>
</feature>
<accession>A0A4R3L2V6</accession>
<evidence type="ECO:0000256" key="1">
    <source>
        <dbReference type="SAM" id="Phobius"/>
    </source>
</evidence>
<keyword evidence="1" id="KW-0472">Membrane</keyword>
<evidence type="ECO:0000313" key="2">
    <source>
        <dbReference type="EMBL" id="TCS93235.1"/>
    </source>
</evidence>
<gene>
    <name evidence="2" type="ORF">EDD58_10849</name>
</gene>
<name>A0A4R3L2V6_9BACL</name>
<keyword evidence="1" id="KW-0812">Transmembrane</keyword>
<protein>
    <submittedName>
        <fullName evidence="2">Bacitracin transport system permease protein</fullName>
    </submittedName>
</protein>
<dbReference type="Proteomes" id="UP000294937">
    <property type="component" value="Unassembled WGS sequence"/>
</dbReference>
<dbReference type="OrthoDB" id="4336274at2"/>
<dbReference type="EMBL" id="SMAG01000008">
    <property type="protein sequence ID" value="TCS93235.1"/>
    <property type="molecule type" value="Genomic_DNA"/>
</dbReference>
<sequence length="244" mass="27307">MVNLLYTELLKLKRAKLFQVSVIGAASAPIMMFISLLNIQSKKPDEPILFSVFFYNTNMYVLMLMGTLLYGVITAYLFNREYSENTLKNLLTIPVSKKSIIASKLALLLIWIIGLTLVMWGLTLILGLIGQFEGLSGTILLQSLKQYLIGGSLFFFLSMPTMLVTFLFKNFVPTIIFTAVITMANILVADSEYIAIFPWTAAHVIANSAFVPEYPPEYSYIAILIASLIGLIATLLYFKKVDIQ</sequence>